<evidence type="ECO:0000313" key="4">
    <source>
        <dbReference type="Proteomes" id="UP000812440"/>
    </source>
</evidence>
<evidence type="ECO:0000259" key="2">
    <source>
        <dbReference type="Pfam" id="PF00168"/>
    </source>
</evidence>
<feature type="compositionally biased region" description="Low complexity" evidence="1">
    <location>
        <begin position="307"/>
        <end position="318"/>
    </location>
</feature>
<feature type="domain" description="C2" evidence="2">
    <location>
        <begin position="373"/>
        <end position="451"/>
    </location>
</feature>
<sequence length="480" mass="52865">MPAPAVPPAALSGAPRLRLDDKVLALDFVLLDAQFNEPGRYQLVLRVENPLLDGSVEGITVSINQGGMVQGNQAKSDIVEQVDLADTIYFQKNTYLFILPQGLCKNDKHHDVRLSIDVLKYKGHIHKVGRKVGQAIFAIYPRTNQPRINLRAARFQPFYNYQGIMALLRVGGDHLSMHCGRLAYTVSFREYQPLRSQDVTKQPTPRLDIPKSGLSQPGTARSPNPATTAPATSRTIISQPKTPRDGTSMTDTHRSNRKSAIHTPLTNLNGSDAQSHRLTLTPSEPDHIPSPDNESLQDENSEDSNHGSLPSSPIPSGSRRVPHNEPLIFPSPPQTPIKFRKTHVTEKPVPEGELVKASSAESNYLSSLGKDTIIVTIYSASHLPSTSASTVPCPFIFLTNSADERKGIGAQSTSHAVKSPTHDPVWGETLTMTVKEDEVEQEEMVLTVADSLSMEVLLSYRLPIRLLDPFHPYYLCMVQT</sequence>
<protein>
    <recommendedName>
        <fullName evidence="2">C2 domain-containing protein</fullName>
    </recommendedName>
</protein>
<gene>
    <name evidence="3" type="ORF">GDO86_006147</name>
</gene>
<dbReference type="InterPro" id="IPR039889">
    <property type="entry name" value="CCD33"/>
</dbReference>
<dbReference type="Pfam" id="PF00168">
    <property type="entry name" value="C2"/>
    <property type="match status" value="1"/>
</dbReference>
<comment type="caution">
    <text evidence="3">The sequence shown here is derived from an EMBL/GenBank/DDBJ whole genome shotgun (WGS) entry which is preliminary data.</text>
</comment>
<evidence type="ECO:0000313" key="3">
    <source>
        <dbReference type="EMBL" id="KAG8440265.1"/>
    </source>
</evidence>
<accession>A0A8T2J4Y0</accession>
<dbReference type="InterPro" id="IPR000008">
    <property type="entry name" value="C2_dom"/>
</dbReference>
<proteinExistence type="predicted"/>
<reference evidence="3" key="1">
    <citation type="thesis" date="2020" institute="ProQuest LLC" country="789 East Eisenhower Parkway, Ann Arbor, MI, USA">
        <title>Comparative Genomics and Chromosome Evolution.</title>
        <authorList>
            <person name="Mudd A.B."/>
        </authorList>
    </citation>
    <scope>NUCLEOTIDE SEQUENCE</scope>
    <source>
        <strain evidence="3">Female2</strain>
        <tissue evidence="3">Blood</tissue>
    </source>
</reference>
<dbReference type="Gene3D" id="2.60.40.150">
    <property type="entry name" value="C2 domain"/>
    <property type="match status" value="1"/>
</dbReference>
<feature type="compositionally biased region" description="Polar residues" evidence="1">
    <location>
        <begin position="264"/>
        <end position="282"/>
    </location>
</feature>
<dbReference type="AlphaFoldDB" id="A0A8T2J4Y0"/>
<dbReference type="GO" id="GO:0005777">
    <property type="term" value="C:peroxisome"/>
    <property type="evidence" value="ECO:0007669"/>
    <property type="project" value="TreeGrafter"/>
</dbReference>
<dbReference type="Proteomes" id="UP000812440">
    <property type="component" value="Chromosome 3"/>
</dbReference>
<keyword evidence="4" id="KW-1185">Reference proteome</keyword>
<dbReference type="PANTHER" id="PTHR21623">
    <property type="entry name" value="SPERIOLIN-BINDING FACTOR"/>
    <property type="match status" value="1"/>
</dbReference>
<dbReference type="InterPro" id="IPR035892">
    <property type="entry name" value="C2_domain_sf"/>
</dbReference>
<organism evidence="3 4">
    <name type="scientific">Hymenochirus boettgeri</name>
    <name type="common">Congo dwarf clawed frog</name>
    <dbReference type="NCBI Taxonomy" id="247094"/>
    <lineage>
        <taxon>Eukaryota</taxon>
        <taxon>Metazoa</taxon>
        <taxon>Chordata</taxon>
        <taxon>Craniata</taxon>
        <taxon>Vertebrata</taxon>
        <taxon>Euteleostomi</taxon>
        <taxon>Amphibia</taxon>
        <taxon>Batrachia</taxon>
        <taxon>Anura</taxon>
        <taxon>Pipoidea</taxon>
        <taxon>Pipidae</taxon>
        <taxon>Pipinae</taxon>
        <taxon>Hymenochirus</taxon>
    </lineage>
</organism>
<feature type="compositionally biased region" description="Polar residues" evidence="1">
    <location>
        <begin position="213"/>
        <end position="250"/>
    </location>
</feature>
<dbReference type="EMBL" id="JAACNH010000006">
    <property type="protein sequence ID" value="KAG8440265.1"/>
    <property type="molecule type" value="Genomic_DNA"/>
</dbReference>
<dbReference type="PANTHER" id="PTHR21623:SF2">
    <property type="entry name" value="COILED-COIL DOMAIN-CONTAINING PROTEIN 33"/>
    <property type="match status" value="1"/>
</dbReference>
<evidence type="ECO:0000256" key="1">
    <source>
        <dbReference type="SAM" id="MobiDB-lite"/>
    </source>
</evidence>
<dbReference type="SUPFAM" id="SSF49562">
    <property type="entry name" value="C2 domain (Calcium/lipid-binding domain, CaLB)"/>
    <property type="match status" value="1"/>
</dbReference>
<name>A0A8T2J4Y0_9PIPI</name>
<dbReference type="OrthoDB" id="552574at2759"/>
<feature type="region of interest" description="Disordered" evidence="1">
    <location>
        <begin position="195"/>
        <end position="337"/>
    </location>
</feature>